<sequence>MGAVWRRGQRRDYISDALSQLKGWVHEGDCLKRTLPLDDTQHAVMTERISVAADTFGIRPHIRRLDGRTQIQLCAGDNGALTDAEIGMAARVEAAYRSLSE</sequence>
<organism evidence="6 7">
    <name type="scientific">Catellatospora bangladeshensis</name>
    <dbReference type="NCBI Taxonomy" id="310355"/>
    <lineage>
        <taxon>Bacteria</taxon>
        <taxon>Bacillati</taxon>
        <taxon>Actinomycetota</taxon>
        <taxon>Actinomycetes</taxon>
        <taxon>Micromonosporales</taxon>
        <taxon>Micromonosporaceae</taxon>
        <taxon>Catellatospora</taxon>
    </lineage>
</organism>
<keyword evidence="7" id="KW-1185">Reference proteome</keyword>
<comment type="caution">
    <text evidence="6">The sequence shown here is derived from an EMBL/GenBank/DDBJ whole genome shotgun (WGS) entry which is preliminary data.</text>
</comment>
<dbReference type="GO" id="GO:0006729">
    <property type="term" value="P:tetrahydrobiopterin biosynthetic process"/>
    <property type="evidence" value="ECO:0007669"/>
    <property type="project" value="InterPro"/>
</dbReference>
<evidence type="ECO:0000313" key="7">
    <source>
        <dbReference type="Proteomes" id="UP000601223"/>
    </source>
</evidence>
<gene>
    <name evidence="6" type="ORF">Cba03nite_13230</name>
</gene>
<protein>
    <recommendedName>
        <fullName evidence="4">Putative pterin-4-alpha-carbinolamine dehydratase</fullName>
        <ecNumber evidence="3">4.2.1.96</ecNumber>
    </recommendedName>
</protein>
<dbReference type="SUPFAM" id="SSF55248">
    <property type="entry name" value="PCD-like"/>
    <property type="match status" value="1"/>
</dbReference>
<dbReference type="InterPro" id="IPR036428">
    <property type="entry name" value="PCD_sf"/>
</dbReference>
<dbReference type="InterPro" id="IPR001533">
    <property type="entry name" value="Pterin_deHydtase"/>
</dbReference>
<evidence type="ECO:0000313" key="6">
    <source>
        <dbReference type="EMBL" id="GIF79974.1"/>
    </source>
</evidence>
<evidence type="ECO:0000256" key="5">
    <source>
        <dbReference type="ARBA" id="ARBA00023239"/>
    </source>
</evidence>
<evidence type="ECO:0000256" key="3">
    <source>
        <dbReference type="ARBA" id="ARBA00013252"/>
    </source>
</evidence>
<dbReference type="EC" id="4.2.1.96" evidence="3"/>
<proteinExistence type="inferred from homology"/>
<keyword evidence="5" id="KW-0456">Lyase</keyword>
<dbReference type="Proteomes" id="UP000601223">
    <property type="component" value="Unassembled WGS sequence"/>
</dbReference>
<evidence type="ECO:0000256" key="1">
    <source>
        <dbReference type="ARBA" id="ARBA00001554"/>
    </source>
</evidence>
<comment type="similarity">
    <text evidence="2">Belongs to the pterin-4-alpha-carbinolamine dehydratase family.</text>
</comment>
<reference evidence="6 7" key="1">
    <citation type="submission" date="2021-01" db="EMBL/GenBank/DDBJ databases">
        <title>Whole genome shotgun sequence of Catellatospora bangladeshensis NBRC 107357.</title>
        <authorList>
            <person name="Komaki H."/>
            <person name="Tamura T."/>
        </authorList>
    </citation>
    <scope>NUCLEOTIDE SEQUENCE [LARGE SCALE GENOMIC DNA]</scope>
    <source>
        <strain evidence="6 7">NBRC 107357</strain>
    </source>
</reference>
<dbReference type="EMBL" id="BONF01000008">
    <property type="protein sequence ID" value="GIF79974.1"/>
    <property type="molecule type" value="Genomic_DNA"/>
</dbReference>
<comment type="catalytic activity">
    <reaction evidence="1">
        <text>(4aS,6R)-4a-hydroxy-L-erythro-5,6,7,8-tetrahydrobiopterin = (6R)-L-erythro-6,7-dihydrobiopterin + H2O</text>
        <dbReference type="Rhea" id="RHEA:11920"/>
        <dbReference type="ChEBI" id="CHEBI:15377"/>
        <dbReference type="ChEBI" id="CHEBI:15642"/>
        <dbReference type="ChEBI" id="CHEBI:43120"/>
        <dbReference type="EC" id="4.2.1.96"/>
    </reaction>
</comment>
<dbReference type="Gene3D" id="3.30.1360.20">
    <property type="entry name" value="Transcriptional coactivator/pterin dehydratase"/>
    <property type="match status" value="1"/>
</dbReference>
<dbReference type="AlphaFoldDB" id="A0A8J3JMS3"/>
<name>A0A8J3JMS3_9ACTN</name>
<dbReference type="RefSeq" id="WP_203743050.1">
    <property type="nucleotide sequence ID" value="NZ_BONF01000008.1"/>
</dbReference>
<dbReference type="GO" id="GO:0008124">
    <property type="term" value="F:4-alpha-hydroxytetrahydrobiopterin dehydratase activity"/>
    <property type="evidence" value="ECO:0007669"/>
    <property type="project" value="UniProtKB-EC"/>
</dbReference>
<evidence type="ECO:0000256" key="4">
    <source>
        <dbReference type="ARBA" id="ARBA00021735"/>
    </source>
</evidence>
<evidence type="ECO:0000256" key="2">
    <source>
        <dbReference type="ARBA" id="ARBA00006472"/>
    </source>
</evidence>
<accession>A0A8J3JMS3</accession>
<dbReference type="Pfam" id="PF01329">
    <property type="entry name" value="Pterin_4a"/>
    <property type="match status" value="1"/>
</dbReference>